<organism evidence="1">
    <name type="scientific">Streptomyces tabacisoli</name>
    <dbReference type="NCBI Taxonomy" id="3156398"/>
    <lineage>
        <taxon>Bacteria</taxon>
        <taxon>Bacillati</taxon>
        <taxon>Actinomycetota</taxon>
        <taxon>Actinomycetes</taxon>
        <taxon>Kitasatosporales</taxon>
        <taxon>Streptomycetaceae</taxon>
        <taxon>Streptomyces</taxon>
    </lineage>
</organism>
<name>A0AAU8J1C0_9ACTN</name>
<evidence type="ECO:0000313" key="1">
    <source>
        <dbReference type="EMBL" id="XCJ74563.1"/>
    </source>
</evidence>
<accession>A0AAU8J1C0</accession>
<reference evidence="1" key="1">
    <citation type="submission" date="2024-06" db="EMBL/GenBank/DDBJ databases">
        <title>Streptomyces sp. strain HUAS MG91 genome sequences.</title>
        <authorList>
            <person name="Mo P."/>
        </authorList>
    </citation>
    <scope>NUCLEOTIDE SEQUENCE</scope>
    <source>
        <strain evidence="1">HUAS MG91</strain>
    </source>
</reference>
<proteinExistence type="predicted"/>
<dbReference type="KEGG" id="stac:ABII15_33360"/>
<dbReference type="EMBL" id="CP159534">
    <property type="protein sequence ID" value="XCJ74563.1"/>
    <property type="molecule type" value="Genomic_DNA"/>
</dbReference>
<dbReference type="AlphaFoldDB" id="A0AAU8J1C0"/>
<protein>
    <submittedName>
        <fullName evidence="1">Uncharacterized protein</fullName>
    </submittedName>
</protein>
<sequence>MRTRIRLTPDEGGEAFVARLAPSQASALREALMLLRSGESGDAVLALRLGADRATVDDLVDRLGDDGGRSRDIPFSASELHTLHSALTAVATMFLAHGRYFSEEPFHERIGCYREDADALALGIADALIEARPQPGS</sequence>
<gene>
    <name evidence="1" type="ORF">ABII15_33360</name>
</gene>
<dbReference type="RefSeq" id="WP_353946003.1">
    <property type="nucleotide sequence ID" value="NZ_CP159534.1"/>
</dbReference>